<proteinExistence type="predicted"/>
<evidence type="ECO:0000256" key="1">
    <source>
        <dbReference type="SAM" id="MobiDB-lite"/>
    </source>
</evidence>
<feature type="compositionally biased region" description="Low complexity" evidence="1">
    <location>
        <begin position="299"/>
        <end position="319"/>
    </location>
</feature>
<feature type="region of interest" description="Disordered" evidence="1">
    <location>
        <begin position="202"/>
        <end position="338"/>
    </location>
</feature>
<name>C0E426_9CORY</name>
<comment type="caution">
    <text evidence="2">The sequence shown here is derived from an EMBL/GenBank/DDBJ whole genome shotgun (WGS) entry which is preliminary data.</text>
</comment>
<feature type="compositionally biased region" description="Basic and acidic residues" evidence="1">
    <location>
        <begin position="135"/>
        <end position="154"/>
    </location>
</feature>
<dbReference type="EMBL" id="ACEB01000023">
    <property type="protein sequence ID" value="EEG26624.1"/>
    <property type="molecule type" value="Genomic_DNA"/>
</dbReference>
<organism evidence="2 3">
    <name type="scientific">Corynebacterium matruchotii ATCC 33806</name>
    <dbReference type="NCBI Taxonomy" id="566549"/>
    <lineage>
        <taxon>Bacteria</taxon>
        <taxon>Bacillati</taxon>
        <taxon>Actinomycetota</taxon>
        <taxon>Actinomycetes</taxon>
        <taxon>Mycobacteriales</taxon>
        <taxon>Corynebacteriaceae</taxon>
        <taxon>Corynebacterium</taxon>
    </lineage>
</organism>
<feature type="compositionally biased region" description="Low complexity" evidence="1">
    <location>
        <begin position="209"/>
        <end position="242"/>
    </location>
</feature>
<evidence type="ECO:0000313" key="3">
    <source>
        <dbReference type="Proteomes" id="UP000006247"/>
    </source>
</evidence>
<protein>
    <submittedName>
        <fullName evidence="2">Uncharacterized protein</fullName>
    </submittedName>
</protein>
<dbReference type="HOGENOM" id="CLU_820656_0_0_11"/>
<sequence>MAAETVTAVPATPAAESVAADEPEQAPAQVDVDKEPADTPTMVMPAVVQPTPPQSSLESENQKPESGTQVPESEPKTSGADDDPKLKPEPEPTVEAETKTEVEKSGNDETNDEPEKAAHGGGSGTAAGSGNELPAEPHQEATRPAEAELADQDRSKLAFLESEYLMMEIPPLDLDSTTGIDFLADNDDYSDPVFAAVKKDLERKEREQAAAAAAAAAMAAASDPSSSGDNAADNVNNPAPVDTNSKPQQQPAAAKKVPLPDYPTVEMHFPADPGSNQLDETAKMQFVMPPYDPAPRNPSPRNLPNRQQPPQAPPQANNQSDARSNGHRGLWKRLFRRH</sequence>
<feature type="compositionally biased region" description="Basic residues" evidence="1">
    <location>
        <begin position="325"/>
        <end position="338"/>
    </location>
</feature>
<gene>
    <name evidence="2" type="ORF">CORMATOL_01747</name>
</gene>
<evidence type="ECO:0000313" key="2">
    <source>
        <dbReference type="EMBL" id="EEG26624.1"/>
    </source>
</evidence>
<feature type="region of interest" description="Disordered" evidence="1">
    <location>
        <begin position="1"/>
        <end position="154"/>
    </location>
</feature>
<accession>C0E426</accession>
<reference evidence="2 3" key="1">
    <citation type="submission" date="2009-01" db="EMBL/GenBank/DDBJ databases">
        <authorList>
            <person name="Fulton L."/>
            <person name="Clifton S."/>
            <person name="Chinwalla A.T."/>
            <person name="Mitreva M."/>
            <person name="Sodergren E."/>
            <person name="Weinstock G."/>
            <person name="Clifton S."/>
            <person name="Dooling D.J."/>
            <person name="Fulton B."/>
            <person name="Minx P."/>
            <person name="Pepin K.H."/>
            <person name="Johnson M."/>
            <person name="Bhonagiri V."/>
            <person name="Nash W.E."/>
            <person name="Mardis E.R."/>
            <person name="Wilson R.K."/>
        </authorList>
    </citation>
    <scope>NUCLEOTIDE SEQUENCE [LARGE SCALE GENOMIC DNA]</scope>
    <source>
        <strain evidence="2 3">ATCC 33806</strain>
    </source>
</reference>
<dbReference type="Proteomes" id="UP000006247">
    <property type="component" value="Unassembled WGS sequence"/>
</dbReference>
<feature type="compositionally biased region" description="Low complexity" evidence="1">
    <location>
        <begin position="1"/>
        <end position="18"/>
    </location>
</feature>
<dbReference type="AlphaFoldDB" id="C0E426"/>
<feature type="compositionally biased region" description="Basic and acidic residues" evidence="1">
    <location>
        <begin position="82"/>
        <end position="118"/>
    </location>
</feature>
<feature type="compositionally biased region" description="Polar residues" evidence="1">
    <location>
        <begin position="54"/>
        <end position="71"/>
    </location>
</feature>